<keyword evidence="7" id="KW-0472">Membrane</keyword>
<dbReference type="InterPro" id="IPR008707">
    <property type="entry name" value="B-propeller_PilY1"/>
</dbReference>
<dbReference type="Proteomes" id="UP000095229">
    <property type="component" value="Unassembled WGS sequence"/>
</dbReference>
<keyword evidence="6" id="KW-0281">Fimbrium</keyword>
<evidence type="ECO:0000256" key="7">
    <source>
        <dbReference type="SAM" id="Phobius"/>
    </source>
</evidence>
<dbReference type="Pfam" id="PF05567">
    <property type="entry name" value="T4P_PilY1"/>
    <property type="match status" value="1"/>
</dbReference>
<comment type="caution">
    <text evidence="9">The sequence shown here is derived from an EMBL/GenBank/DDBJ whole genome shotgun (WGS) entry which is preliminary data.</text>
</comment>
<evidence type="ECO:0000256" key="1">
    <source>
        <dbReference type="ARBA" id="ARBA00004561"/>
    </source>
</evidence>
<evidence type="ECO:0000313" key="9">
    <source>
        <dbReference type="EMBL" id="OEH47042.1"/>
    </source>
</evidence>
<dbReference type="EMBL" id="LSOG01000058">
    <property type="protein sequence ID" value="OEH47042.1"/>
    <property type="molecule type" value="Genomic_DNA"/>
</dbReference>
<dbReference type="PROSITE" id="PS50234">
    <property type="entry name" value="VWFA"/>
    <property type="match status" value="1"/>
</dbReference>
<keyword evidence="3" id="KW-1029">Fimbrium biogenesis</keyword>
<evidence type="ECO:0000313" key="10">
    <source>
        <dbReference type="Proteomes" id="UP000095229"/>
    </source>
</evidence>
<keyword evidence="10" id="KW-1185">Reference proteome</keyword>
<dbReference type="SUPFAM" id="SSF50998">
    <property type="entry name" value="Quinoprotein alcohol dehydrogenase-like"/>
    <property type="match status" value="1"/>
</dbReference>
<reference evidence="9 10" key="1">
    <citation type="submission" date="2016-02" db="EMBL/GenBank/DDBJ databases">
        <title>Secondary metabolites in Legionella.</title>
        <authorList>
            <person name="Tobias N.J."/>
            <person name="Bode H.B."/>
        </authorList>
    </citation>
    <scope>NUCLEOTIDE SEQUENCE [LARGE SCALE GENOMIC DNA]</scope>
    <source>
        <strain evidence="9 10">DSM 19216</strain>
    </source>
</reference>
<name>A0A1E5JR99_9GAMM</name>
<dbReference type="InterPro" id="IPR002035">
    <property type="entry name" value="VWF_A"/>
</dbReference>
<dbReference type="SUPFAM" id="SSF53300">
    <property type="entry name" value="vWA-like"/>
    <property type="match status" value="1"/>
</dbReference>
<dbReference type="InterPro" id="IPR011047">
    <property type="entry name" value="Quinoprotein_ADH-like_sf"/>
</dbReference>
<proteinExistence type="inferred from homology"/>
<protein>
    <submittedName>
        <fullName evidence="9">Type IV pilus biogenesis factor PilY1</fullName>
    </submittedName>
</protein>
<evidence type="ECO:0000256" key="4">
    <source>
        <dbReference type="ARBA" id="ARBA00022723"/>
    </source>
</evidence>
<comment type="similarity">
    <text evidence="2">Belongs to the PilY1 family.</text>
</comment>
<feature type="transmembrane region" description="Helical" evidence="7">
    <location>
        <begin position="24"/>
        <end position="47"/>
    </location>
</feature>
<feature type="domain" description="VWFA" evidence="8">
    <location>
        <begin position="327"/>
        <end position="530"/>
    </location>
</feature>
<keyword evidence="5" id="KW-0106">Calcium</keyword>
<dbReference type="PATRIC" id="fig|45071.6.peg.220"/>
<dbReference type="GO" id="GO:0009289">
    <property type="term" value="C:pilus"/>
    <property type="evidence" value="ECO:0007669"/>
    <property type="project" value="UniProtKB-SubCell"/>
</dbReference>
<dbReference type="Gene3D" id="3.40.50.410">
    <property type="entry name" value="von Willebrand factor, type A domain"/>
    <property type="match status" value="1"/>
</dbReference>
<evidence type="ECO:0000256" key="6">
    <source>
        <dbReference type="ARBA" id="ARBA00023263"/>
    </source>
</evidence>
<dbReference type="STRING" id="45071.Lpar_0205"/>
<comment type="subcellular location">
    <subcellularLocation>
        <location evidence="1">Fimbrium</location>
    </subcellularLocation>
</comment>
<keyword evidence="7" id="KW-0812">Transmembrane</keyword>
<evidence type="ECO:0000256" key="5">
    <source>
        <dbReference type="ARBA" id="ARBA00022837"/>
    </source>
</evidence>
<evidence type="ECO:0000259" key="8">
    <source>
        <dbReference type="PROSITE" id="PS50234"/>
    </source>
</evidence>
<dbReference type="InterPro" id="IPR036465">
    <property type="entry name" value="vWFA_dom_sf"/>
</dbReference>
<organism evidence="9 10">
    <name type="scientific">Legionella parisiensis</name>
    <dbReference type="NCBI Taxonomy" id="45071"/>
    <lineage>
        <taxon>Bacteria</taxon>
        <taxon>Pseudomonadati</taxon>
        <taxon>Pseudomonadota</taxon>
        <taxon>Gammaproteobacteria</taxon>
        <taxon>Legionellales</taxon>
        <taxon>Legionellaceae</taxon>
        <taxon>Legionella</taxon>
    </lineage>
</organism>
<keyword evidence="4" id="KW-0479">Metal-binding</keyword>
<gene>
    <name evidence="9" type="primary">pilY1</name>
    <name evidence="9" type="ORF">lpari_01948</name>
</gene>
<dbReference type="Gene3D" id="2.130.10.10">
    <property type="entry name" value="YVTN repeat-like/Quinoprotein amine dehydrogenase"/>
    <property type="match status" value="1"/>
</dbReference>
<dbReference type="InterPro" id="IPR015943">
    <property type="entry name" value="WD40/YVTN_repeat-like_dom_sf"/>
</dbReference>
<keyword evidence="7" id="KW-1133">Transmembrane helix</keyword>
<dbReference type="AlphaFoldDB" id="A0A1E5JR99"/>
<dbReference type="SMART" id="SM00564">
    <property type="entry name" value="PQQ"/>
    <property type="match status" value="2"/>
</dbReference>
<dbReference type="GO" id="GO:0046872">
    <property type="term" value="F:metal ion binding"/>
    <property type="evidence" value="ECO:0007669"/>
    <property type="project" value="UniProtKB-KW"/>
</dbReference>
<sequence>MQQGIVNMMDIFIFRNLARYRKCWLMLSLSGVLTAILLCFSISLYAVSLSIPQIPLVIASPTHPQVLILIGNSQSMDGNFSGAIMTGSGSLTSNLNSLYNSSSPVNYQVPAGFTPPVQGPDANGFAPYTVTLNGNKVDNSPSRLNIAKASVEAIIEQYIPSTDFALATYSTSSISVFSTWVYYMSPQGSNFVFTNTPIVGNRYVTNPCYNYSSASTTVASNCTSLAALYGTNVVSSSQYMQIGNSSDDPVINDVLYSSGGLPGVFVSYNGPTPSNPYPPNYTLSNYNQGNIRMSYANTRPSIGNFATSPTNAGFVPFSPQVMYVLRGFAYYSNNSFNTGNVLVNMKTAGINPTPASVANALNAFLPFLQPETNTTSTTEIKASATQSPLGGMLTRARSFMKTVGTTSGDCPQKKYIILISDGLPTQDLQGRYWPPLGTAAAEGYGVTATFNVDGTLNSTNDRALSDAIDQVVSLRDDGVTTFVIGLGAGVDPTVNPQAAATLKAFAVTGGTVDYYPAANPEQLVNSFNSILANIQNGSFSTSAATVSSTRIDTSTVEHQANFTTRDTPYEDWTGNLLAIKLDPDTGTPTSTVLWSAQSQLDSLVVGAGWSANRKIATWDPVANVGVPFRWTNINATQQAQLQPYDLFGEQRLEYIRGNTSLEKRNGGTFRNRSHVLGDIVDSQVIYVAAPQAPYLTTSYIDFAKTNVNRQPTLYVGANDGMLHAFNASTGQELFSFIPNNVFSNLYQLSSTLYNQNHLFYVNGSPESADVQFTDGSWHTILVGGENAGGQSIYALDVTSPTSLATETALAKAVLWEYTDADLGLTFSIPKVGQIAKTSSSSLNFAVFFGNGYNSANNTSVLYAINPQTGSVIRKIDLCAAVPSACNVNLPQGLSTVALAQRDGLQGEPVTAVYAGDIQGNLWAVDVSSSDPANWSPRVLFQARDSTGVAQPITTAPIVTLNPNYPRYQGPFVLFGTGQLLTTSDLANAQTQTLYGIWDKPLSSATFTRTNLQQQTLAVVNASTSGLSTDIITATANTINWINKVGWFADLPVAGQRIIGSPELINGAFITTLNTPPLDSCGFGFSSMLLELNFLNGGAFQYARFDLSGDNAFNASDQYAGVYPVGIGLGNSYANSPTILGPDKNNNLVILITQSDRTQKTIIAPNLVRRKTGWWQIK</sequence>
<evidence type="ECO:0000256" key="3">
    <source>
        <dbReference type="ARBA" id="ARBA00022558"/>
    </source>
</evidence>
<dbReference type="InterPro" id="IPR018391">
    <property type="entry name" value="PQQ_b-propeller_rpt"/>
</dbReference>
<evidence type="ECO:0000256" key="2">
    <source>
        <dbReference type="ARBA" id="ARBA00008387"/>
    </source>
</evidence>
<accession>A0A1E5JR99</accession>